<dbReference type="SUPFAM" id="SSF56281">
    <property type="entry name" value="Metallo-hydrolase/oxidoreductase"/>
    <property type="match status" value="1"/>
</dbReference>
<dbReference type="PANTHER" id="PTHR15032">
    <property type="entry name" value="N-ACYL-PHOSPHATIDYLETHANOLAMINE-HYDROLYZING PHOSPHOLIPASE D"/>
    <property type="match status" value="1"/>
</dbReference>
<dbReference type="PIRSF" id="PIRSF038896">
    <property type="entry name" value="NAPE-PLD"/>
    <property type="match status" value="1"/>
</dbReference>
<dbReference type="EMBL" id="FTNE01000008">
    <property type="protein sequence ID" value="SIQ70781.1"/>
    <property type="molecule type" value="Genomic_DNA"/>
</dbReference>
<feature type="domain" description="Metallo-beta-lactamase" evidence="1">
    <location>
        <begin position="71"/>
        <end position="267"/>
    </location>
</feature>
<organism evidence="2 3">
    <name type="scientific">Acidiphilium rubrum</name>
    <dbReference type="NCBI Taxonomy" id="526"/>
    <lineage>
        <taxon>Bacteria</taxon>
        <taxon>Pseudomonadati</taxon>
        <taxon>Pseudomonadota</taxon>
        <taxon>Alphaproteobacteria</taxon>
        <taxon>Acetobacterales</taxon>
        <taxon>Acidocellaceae</taxon>
        <taxon>Acidiphilium</taxon>
    </lineage>
</organism>
<dbReference type="InterPro" id="IPR036866">
    <property type="entry name" value="RibonucZ/Hydroxyglut_hydro"/>
</dbReference>
<dbReference type="AlphaFoldDB" id="A0A8G2CK92"/>
<dbReference type="Gene3D" id="3.60.15.10">
    <property type="entry name" value="Ribonuclease Z/Hydroxyacylglutathione hydrolase-like"/>
    <property type="match status" value="1"/>
</dbReference>
<dbReference type="GO" id="GO:0005737">
    <property type="term" value="C:cytoplasm"/>
    <property type="evidence" value="ECO:0007669"/>
    <property type="project" value="TreeGrafter"/>
</dbReference>
<dbReference type="GO" id="GO:0008270">
    <property type="term" value="F:zinc ion binding"/>
    <property type="evidence" value="ECO:0007669"/>
    <property type="project" value="InterPro"/>
</dbReference>
<name>A0A8G2CK92_ACIRU</name>
<protein>
    <submittedName>
        <fullName evidence="2">L-ascorbate metabolism protein UlaG, beta-lactamase superfamily</fullName>
    </submittedName>
</protein>
<comment type="caution">
    <text evidence="2">The sequence shown here is derived from an EMBL/GenBank/DDBJ whole genome shotgun (WGS) entry which is preliminary data.</text>
</comment>
<keyword evidence="3" id="KW-1185">Reference proteome</keyword>
<sequence>MRRPPEGTIGRPSGRFPVLRWVTRREGRAKWPEHVPNMAYPPPGGAVGPGALDLTFIGHSSFMLRLDGVTLLSDPVFSRRCSPVSFAGPSRVRAPGQAMAALPKPDGILLSHNHYDHCDILALRALRRRFGATPIFAPLGNKAWLEAKGLGPVTELDWWQSATLRDTVITLTPARHFAARTLRDRNMTLWGGFFLDHRGAKLYVAGDSGYTGYFRTIRARLGPPDVALLPIGAYEPRWFMGSVHMNPADAVTAFHDLQARQAVGMHFGTFQLTDEAIDAPLIDLAAARAAAGLADERFTTLDFGETRRFSLSSD</sequence>
<dbReference type="InterPro" id="IPR024884">
    <property type="entry name" value="NAPE-PLD"/>
</dbReference>
<proteinExistence type="predicted"/>
<evidence type="ECO:0000313" key="2">
    <source>
        <dbReference type="EMBL" id="SIQ70781.1"/>
    </source>
</evidence>
<dbReference type="InterPro" id="IPR001279">
    <property type="entry name" value="Metallo-B-lactamas"/>
</dbReference>
<dbReference type="Proteomes" id="UP000186308">
    <property type="component" value="Unassembled WGS sequence"/>
</dbReference>
<dbReference type="PANTHER" id="PTHR15032:SF4">
    <property type="entry name" value="N-ACYL-PHOSPHATIDYLETHANOLAMINE-HYDROLYZING PHOSPHOLIPASE D"/>
    <property type="match status" value="1"/>
</dbReference>
<reference evidence="2 3" key="1">
    <citation type="submission" date="2017-01" db="EMBL/GenBank/DDBJ databases">
        <authorList>
            <person name="Varghese N."/>
            <person name="Submissions S."/>
        </authorList>
    </citation>
    <scope>NUCLEOTIDE SEQUENCE [LARGE SCALE GENOMIC DNA]</scope>
    <source>
        <strain evidence="2 3">ATCC 35905</strain>
    </source>
</reference>
<evidence type="ECO:0000313" key="3">
    <source>
        <dbReference type="Proteomes" id="UP000186308"/>
    </source>
</evidence>
<evidence type="ECO:0000259" key="1">
    <source>
        <dbReference type="Pfam" id="PF12706"/>
    </source>
</evidence>
<dbReference type="GO" id="GO:0070290">
    <property type="term" value="F:N-acylphosphatidylethanolamine-specific phospholipase D activity"/>
    <property type="evidence" value="ECO:0007669"/>
    <property type="project" value="InterPro"/>
</dbReference>
<dbReference type="Pfam" id="PF12706">
    <property type="entry name" value="Lactamase_B_2"/>
    <property type="match status" value="1"/>
</dbReference>
<gene>
    <name evidence="2" type="ORF">SAMN05421828_10864</name>
</gene>
<accession>A0A8G2CK92</accession>